<reference evidence="1 2" key="1">
    <citation type="journal article" date="2018" name="Sci. Rep.">
        <title>Comparative genomics provides insights into the lifestyle and reveals functional heterogeneity of dark septate endophytic fungi.</title>
        <authorList>
            <person name="Knapp D.G."/>
            <person name="Nemeth J.B."/>
            <person name="Barry K."/>
            <person name="Hainaut M."/>
            <person name="Henrissat B."/>
            <person name="Johnson J."/>
            <person name="Kuo A."/>
            <person name="Lim J.H.P."/>
            <person name="Lipzen A."/>
            <person name="Nolan M."/>
            <person name="Ohm R.A."/>
            <person name="Tamas L."/>
            <person name="Grigoriev I.V."/>
            <person name="Spatafora J.W."/>
            <person name="Nagy L.G."/>
            <person name="Kovacs G.M."/>
        </authorList>
    </citation>
    <scope>NUCLEOTIDE SEQUENCE [LARGE SCALE GENOMIC DNA]</scope>
    <source>
        <strain evidence="1 2">DSE2036</strain>
    </source>
</reference>
<organism evidence="1 2">
    <name type="scientific">Periconia macrospinosa</name>
    <dbReference type="NCBI Taxonomy" id="97972"/>
    <lineage>
        <taxon>Eukaryota</taxon>
        <taxon>Fungi</taxon>
        <taxon>Dikarya</taxon>
        <taxon>Ascomycota</taxon>
        <taxon>Pezizomycotina</taxon>
        <taxon>Dothideomycetes</taxon>
        <taxon>Pleosporomycetidae</taxon>
        <taxon>Pleosporales</taxon>
        <taxon>Massarineae</taxon>
        <taxon>Periconiaceae</taxon>
        <taxon>Periconia</taxon>
    </lineage>
</organism>
<dbReference type="OrthoDB" id="2135488at2759"/>
<dbReference type="EMBL" id="KZ805392">
    <property type="protein sequence ID" value="PVH99465.1"/>
    <property type="molecule type" value="Genomic_DNA"/>
</dbReference>
<dbReference type="InterPro" id="IPR029032">
    <property type="entry name" value="AhpD-like"/>
</dbReference>
<dbReference type="AlphaFoldDB" id="A0A2V1DNE8"/>
<dbReference type="PANTHER" id="PTHR34846">
    <property type="entry name" value="4-CARBOXYMUCONOLACTONE DECARBOXYLASE FAMILY PROTEIN (AFU_ORTHOLOGUE AFUA_6G11590)"/>
    <property type="match status" value="1"/>
</dbReference>
<evidence type="ECO:0008006" key="3">
    <source>
        <dbReference type="Google" id="ProtNLM"/>
    </source>
</evidence>
<dbReference type="Gene3D" id="1.20.1290.10">
    <property type="entry name" value="AhpD-like"/>
    <property type="match status" value="1"/>
</dbReference>
<accession>A0A2V1DNE8</accession>
<name>A0A2V1DNE8_9PLEO</name>
<gene>
    <name evidence="1" type="ORF">DM02DRAFT_594370</name>
</gene>
<evidence type="ECO:0000313" key="1">
    <source>
        <dbReference type="EMBL" id="PVH99465.1"/>
    </source>
</evidence>
<protein>
    <recommendedName>
        <fullName evidence="3">4-carboxymuconolactone decarboxylase-like protein</fullName>
    </recommendedName>
</protein>
<sequence length="189" mass="20927">MRVPYIPSNPQFSSPQDQEIVSRVQKRRGSSGLLELDRALLHSPPVADGWNSFLASIRSHTTIPDSIRELAICRVAVLNRAWYEWDQHAPLLLACPEISQSHLDALLKTPAHQESDVFDEPHAAVMAYADAMTLDVRVEDAVFERVKKVFGDKGAVEVTATVATYNCVSRFLVALDVGECNGRGIESIK</sequence>
<keyword evidence="2" id="KW-1185">Reference proteome</keyword>
<evidence type="ECO:0000313" key="2">
    <source>
        <dbReference type="Proteomes" id="UP000244855"/>
    </source>
</evidence>
<proteinExistence type="predicted"/>
<dbReference type="SUPFAM" id="SSF69118">
    <property type="entry name" value="AhpD-like"/>
    <property type="match status" value="1"/>
</dbReference>
<dbReference type="PANTHER" id="PTHR34846:SF9">
    <property type="entry name" value="4-CARBOXYMUCONOLACTONE DECARBOXYLASE FAMILY PROTEIN (AFU_ORTHOLOGUE AFUA_1G03690)"/>
    <property type="match status" value="1"/>
</dbReference>
<dbReference type="Proteomes" id="UP000244855">
    <property type="component" value="Unassembled WGS sequence"/>
</dbReference>